<evidence type="ECO:0000313" key="2">
    <source>
        <dbReference type="Proteomes" id="UP000050580"/>
    </source>
</evidence>
<comment type="caution">
    <text evidence="1">The sequence shown here is derived from an EMBL/GenBank/DDBJ whole genome shotgun (WGS) entry which is preliminary data.</text>
</comment>
<proteinExistence type="predicted"/>
<accession>A0A0U1Q170</accession>
<dbReference type="AlphaFoldDB" id="A0A0U1Q170"/>
<protein>
    <submittedName>
        <fullName evidence="1">Uncharacterized protein</fullName>
    </submittedName>
</protein>
<sequence length="107" mass="11974">MTADTDFDTAVLMARLKLQARKQLGLPIDLERLEKDSAYAAETLRAVENGAEDEQLLVLVVRLRAKLLRSRQPQPAALAPQPAIKKPLMRPSLDAYLLRDHRFGARG</sequence>
<reference evidence="1 2" key="1">
    <citation type="submission" date="2015-05" db="EMBL/GenBank/DDBJ databases">
        <title>Draft genome sequence of Lampropedia sp. CT6, isolated from the microbial mat of a hot water spring, located at Manikaran, India.</title>
        <authorList>
            <person name="Tripathi C."/>
            <person name="Rani P."/>
            <person name="Mahato N.K."/>
            <person name="Lal R."/>
        </authorList>
    </citation>
    <scope>NUCLEOTIDE SEQUENCE [LARGE SCALE GENOMIC DNA]</scope>
    <source>
        <strain evidence="1 2">CT6</strain>
    </source>
</reference>
<dbReference type="Proteomes" id="UP000050580">
    <property type="component" value="Unassembled WGS sequence"/>
</dbReference>
<keyword evidence="2" id="KW-1185">Reference proteome</keyword>
<gene>
    <name evidence="1" type="ORF">AAV94_05295</name>
</gene>
<dbReference type="OrthoDB" id="8564415at2"/>
<dbReference type="RefSeq" id="WP_046741270.1">
    <property type="nucleotide sequence ID" value="NZ_LBNQ01000019.1"/>
</dbReference>
<dbReference type="EMBL" id="LBNQ01000019">
    <property type="protein sequence ID" value="KKW68503.1"/>
    <property type="molecule type" value="Genomic_DNA"/>
</dbReference>
<evidence type="ECO:0000313" key="1">
    <source>
        <dbReference type="EMBL" id="KKW68503.1"/>
    </source>
</evidence>
<name>A0A0U1Q170_9BURK</name>
<organism evidence="1 2">
    <name type="scientific">Lampropedia cohaerens</name>
    <dbReference type="NCBI Taxonomy" id="1610491"/>
    <lineage>
        <taxon>Bacteria</taxon>
        <taxon>Pseudomonadati</taxon>
        <taxon>Pseudomonadota</taxon>
        <taxon>Betaproteobacteria</taxon>
        <taxon>Burkholderiales</taxon>
        <taxon>Comamonadaceae</taxon>
        <taxon>Lampropedia</taxon>
    </lineage>
</organism>